<dbReference type="CDD" id="cd00130">
    <property type="entry name" value="PAS"/>
    <property type="match status" value="1"/>
</dbReference>
<comment type="caution">
    <text evidence="3">The sequence shown here is derived from an EMBL/GenBank/DDBJ whole genome shotgun (WGS) entry which is preliminary data.</text>
</comment>
<organism evidence="3 4">
    <name type="scientific">Hymenobacter coccineus</name>
    <dbReference type="NCBI Taxonomy" id="1908235"/>
    <lineage>
        <taxon>Bacteria</taxon>
        <taxon>Pseudomonadati</taxon>
        <taxon>Bacteroidota</taxon>
        <taxon>Cytophagia</taxon>
        <taxon>Cytophagales</taxon>
        <taxon>Hymenobacteraceae</taxon>
        <taxon>Hymenobacter</taxon>
    </lineage>
</organism>
<dbReference type="InterPro" id="IPR035965">
    <property type="entry name" value="PAS-like_dom_sf"/>
</dbReference>
<dbReference type="Gene3D" id="3.30.450.20">
    <property type="entry name" value="PAS domain"/>
    <property type="match status" value="1"/>
</dbReference>
<proteinExistence type="predicted"/>
<dbReference type="GO" id="GO:0006355">
    <property type="term" value="P:regulation of DNA-templated transcription"/>
    <property type="evidence" value="ECO:0007669"/>
    <property type="project" value="InterPro"/>
</dbReference>
<feature type="compositionally biased region" description="Low complexity" evidence="1">
    <location>
        <begin position="146"/>
        <end position="156"/>
    </location>
</feature>
<evidence type="ECO:0000259" key="2">
    <source>
        <dbReference type="PROSITE" id="PS50112"/>
    </source>
</evidence>
<sequence>MSPSHTVQPPTPVVPPLPALFDQLGQSYVLADRQGLVADVNATFLALTGYERAQVLGRSFYRLFVPPSERAAREQAHQDYVQRERLDDRLECAVLTRAGYVRLLRWQGGFARDAGGQVTGLWLAGQEIADRSGPPPALAGHDARTCRSSSTTPRTW</sequence>
<keyword evidence="4" id="KW-1185">Reference proteome</keyword>
<feature type="domain" description="PAS" evidence="2">
    <location>
        <begin position="17"/>
        <end position="84"/>
    </location>
</feature>
<evidence type="ECO:0000313" key="4">
    <source>
        <dbReference type="Proteomes" id="UP000177506"/>
    </source>
</evidence>
<protein>
    <recommendedName>
        <fullName evidence="2">PAS domain-containing protein</fullName>
    </recommendedName>
</protein>
<dbReference type="InterPro" id="IPR000014">
    <property type="entry name" value="PAS"/>
</dbReference>
<feature type="region of interest" description="Disordered" evidence="1">
    <location>
        <begin position="132"/>
        <end position="156"/>
    </location>
</feature>
<reference evidence="3 4" key="1">
    <citation type="submission" date="2016-08" db="EMBL/GenBank/DDBJ databases">
        <title>Hymenobacter coccineus sp. nov., Hymenobacter lapidarius sp. nov. and Hymenobacter glacialis sp. nov., isolated from Antarctic soil.</title>
        <authorList>
            <person name="Sedlacek I."/>
            <person name="Kralova S."/>
            <person name="Kyrova K."/>
            <person name="Maslanova I."/>
            <person name="Stankova E."/>
            <person name="Vrbovska V."/>
            <person name="Nemec M."/>
            <person name="Bartak M."/>
            <person name="Svec P."/>
            <person name="Busse H.-J."/>
            <person name="Pantucek R."/>
        </authorList>
    </citation>
    <scope>NUCLEOTIDE SEQUENCE [LARGE SCALE GENOMIC DNA]</scope>
    <source>
        <strain evidence="3 4">CCM 8649</strain>
    </source>
</reference>
<dbReference type="RefSeq" id="WP_070743898.1">
    <property type="nucleotide sequence ID" value="NZ_MDZA01000200.1"/>
</dbReference>
<accession>A0A1G1TGR9</accession>
<dbReference type="SMART" id="SM00091">
    <property type="entry name" value="PAS"/>
    <property type="match status" value="1"/>
</dbReference>
<dbReference type="AlphaFoldDB" id="A0A1G1TGR9"/>
<dbReference type="SUPFAM" id="SSF55785">
    <property type="entry name" value="PYP-like sensor domain (PAS domain)"/>
    <property type="match status" value="1"/>
</dbReference>
<dbReference type="InterPro" id="IPR013767">
    <property type="entry name" value="PAS_fold"/>
</dbReference>
<dbReference type="EMBL" id="MDZA01000200">
    <property type="protein sequence ID" value="OGX90076.1"/>
    <property type="molecule type" value="Genomic_DNA"/>
</dbReference>
<dbReference type="Pfam" id="PF00989">
    <property type="entry name" value="PAS"/>
    <property type="match status" value="1"/>
</dbReference>
<name>A0A1G1TGR9_9BACT</name>
<dbReference type="PROSITE" id="PS50112">
    <property type="entry name" value="PAS"/>
    <property type="match status" value="1"/>
</dbReference>
<evidence type="ECO:0000313" key="3">
    <source>
        <dbReference type="EMBL" id="OGX90076.1"/>
    </source>
</evidence>
<gene>
    <name evidence="3" type="ORF">BEN49_23910</name>
</gene>
<dbReference type="OrthoDB" id="8416215at2"/>
<dbReference type="NCBIfam" id="TIGR00229">
    <property type="entry name" value="sensory_box"/>
    <property type="match status" value="1"/>
</dbReference>
<dbReference type="Proteomes" id="UP000177506">
    <property type="component" value="Unassembled WGS sequence"/>
</dbReference>
<evidence type="ECO:0000256" key="1">
    <source>
        <dbReference type="SAM" id="MobiDB-lite"/>
    </source>
</evidence>